<dbReference type="EMBL" id="KZ819635">
    <property type="protein sequence ID" value="PWN92252.1"/>
    <property type="molecule type" value="Genomic_DNA"/>
</dbReference>
<feature type="compositionally biased region" description="Basic and acidic residues" evidence="2">
    <location>
        <begin position="244"/>
        <end position="261"/>
    </location>
</feature>
<dbReference type="Pfam" id="PF03398">
    <property type="entry name" value="Ist1"/>
    <property type="match status" value="1"/>
</dbReference>
<evidence type="ECO:0000256" key="2">
    <source>
        <dbReference type="SAM" id="MobiDB-lite"/>
    </source>
</evidence>
<gene>
    <name evidence="3" type="ORF">FA10DRAFT_266043</name>
</gene>
<reference evidence="3 4" key="1">
    <citation type="journal article" date="2018" name="Mol. Biol. Evol.">
        <title>Broad Genomic Sampling Reveals a Smut Pathogenic Ancestry of the Fungal Clade Ustilaginomycotina.</title>
        <authorList>
            <person name="Kijpornyongpan T."/>
            <person name="Mondo S.J."/>
            <person name="Barry K."/>
            <person name="Sandor L."/>
            <person name="Lee J."/>
            <person name="Lipzen A."/>
            <person name="Pangilinan J."/>
            <person name="LaButti K."/>
            <person name="Hainaut M."/>
            <person name="Henrissat B."/>
            <person name="Grigoriev I.V."/>
            <person name="Spatafora J.W."/>
            <person name="Aime M.C."/>
        </authorList>
    </citation>
    <scope>NUCLEOTIDE SEQUENCE [LARGE SCALE GENOMIC DNA]</scope>
    <source>
        <strain evidence="3 4">MCA 4198</strain>
    </source>
</reference>
<dbReference type="FunCoup" id="A0A316YT06">
    <property type="interactions" value="435"/>
</dbReference>
<feature type="region of interest" description="Disordered" evidence="2">
    <location>
        <begin position="230"/>
        <end position="261"/>
    </location>
</feature>
<sequence>MAPWNGPKTKVQLKLSSQRCSLLQEKKNAIAKKDRREIASLVERGKIETARIKTEGLIGEDIHVELLEIMELYTETLIARFALLEMNSREPDPSIKEPLCAIIHAAPRIELREMHALREMLMTKYGRDFALAAMENTDNCVGDRVISRLKVETPSKELVDMYIAEICKVYDVPFSSPYLSKDAEIADDVLAEPDPKPHAAADGPLPAVQLSKEGQASAATKSDADIASALGTVSGADGQSKTLASKEKGQPQDEEKARLDDLEKRFAALKKR</sequence>
<dbReference type="Gene3D" id="1.20.1260.60">
    <property type="entry name" value="Vacuolar protein sorting-associated protein Ist1"/>
    <property type="match status" value="1"/>
</dbReference>
<protein>
    <submittedName>
        <fullName evidence="3">DUF292-domain-containing protein</fullName>
    </submittedName>
</protein>
<organism evidence="3 4">
    <name type="scientific">Acaromyces ingoldii</name>
    <dbReference type="NCBI Taxonomy" id="215250"/>
    <lineage>
        <taxon>Eukaryota</taxon>
        <taxon>Fungi</taxon>
        <taxon>Dikarya</taxon>
        <taxon>Basidiomycota</taxon>
        <taxon>Ustilaginomycotina</taxon>
        <taxon>Exobasidiomycetes</taxon>
        <taxon>Exobasidiales</taxon>
        <taxon>Cryptobasidiaceae</taxon>
        <taxon>Acaromyces</taxon>
    </lineage>
</organism>
<accession>A0A316YT06</accession>
<dbReference type="STRING" id="215250.A0A316YT06"/>
<dbReference type="AlphaFoldDB" id="A0A316YT06"/>
<dbReference type="Proteomes" id="UP000245768">
    <property type="component" value="Unassembled WGS sequence"/>
</dbReference>
<evidence type="ECO:0000313" key="4">
    <source>
        <dbReference type="Proteomes" id="UP000245768"/>
    </source>
</evidence>
<dbReference type="InterPro" id="IPR005061">
    <property type="entry name" value="Ist1"/>
</dbReference>
<dbReference type="GO" id="GO:0015031">
    <property type="term" value="P:protein transport"/>
    <property type="evidence" value="ECO:0007669"/>
    <property type="project" value="InterPro"/>
</dbReference>
<keyword evidence="4" id="KW-1185">Reference proteome</keyword>
<evidence type="ECO:0000313" key="3">
    <source>
        <dbReference type="EMBL" id="PWN92252.1"/>
    </source>
</evidence>
<dbReference type="PANTHER" id="PTHR12161:SF5">
    <property type="entry name" value="IST1 HOMOLOG"/>
    <property type="match status" value="1"/>
</dbReference>
<dbReference type="OrthoDB" id="29853at2759"/>
<name>A0A316YT06_9BASI</name>
<dbReference type="FunFam" id="1.20.1260.60:FF:000002">
    <property type="entry name" value="Vacuolar protein sorting-associated protein IST1"/>
    <property type="match status" value="1"/>
</dbReference>
<dbReference type="RefSeq" id="XP_025379450.1">
    <property type="nucleotide sequence ID" value="XM_025521326.1"/>
</dbReference>
<evidence type="ECO:0000256" key="1">
    <source>
        <dbReference type="ARBA" id="ARBA00005536"/>
    </source>
</evidence>
<comment type="similarity">
    <text evidence="1">Belongs to the IST1 family.</text>
</comment>
<dbReference type="InterPro" id="IPR042277">
    <property type="entry name" value="IST1-like"/>
</dbReference>
<proteinExistence type="inferred from homology"/>
<dbReference type="PANTHER" id="PTHR12161">
    <property type="entry name" value="IST1 FAMILY MEMBER"/>
    <property type="match status" value="1"/>
</dbReference>
<dbReference type="InParanoid" id="A0A316YT06"/>
<dbReference type="GeneID" id="37043242"/>